<dbReference type="RefSeq" id="WP_173272570.1">
    <property type="nucleotide sequence ID" value="NZ_AP021889.1"/>
</dbReference>
<dbReference type="InterPro" id="IPR011009">
    <property type="entry name" value="Kinase-like_dom_sf"/>
</dbReference>
<dbReference type="Pfam" id="PF13672">
    <property type="entry name" value="PP2C_2"/>
    <property type="match status" value="1"/>
</dbReference>
<dbReference type="InterPro" id="IPR000719">
    <property type="entry name" value="Prot_kinase_dom"/>
</dbReference>
<dbReference type="GO" id="GO:0004672">
    <property type="term" value="F:protein kinase activity"/>
    <property type="evidence" value="ECO:0007669"/>
    <property type="project" value="InterPro"/>
</dbReference>
<dbReference type="KEGG" id="tse:THMIRHAS_15680"/>
<dbReference type="CDD" id="cd00143">
    <property type="entry name" value="PP2Cc"/>
    <property type="match status" value="1"/>
</dbReference>
<dbReference type="InterPro" id="IPR036457">
    <property type="entry name" value="PPM-type-like_dom_sf"/>
</dbReference>
<evidence type="ECO:0000259" key="3">
    <source>
        <dbReference type="PROSITE" id="PS51746"/>
    </source>
</evidence>
<dbReference type="SUPFAM" id="SSF81606">
    <property type="entry name" value="PP2C-like"/>
    <property type="match status" value="1"/>
</dbReference>
<dbReference type="Pfam" id="PF00069">
    <property type="entry name" value="Pkinase"/>
    <property type="match status" value="1"/>
</dbReference>
<dbReference type="PROSITE" id="PS50011">
    <property type="entry name" value="PROTEIN_KINASE_DOM"/>
    <property type="match status" value="1"/>
</dbReference>
<keyword evidence="4" id="KW-0808">Transferase</keyword>
<organism evidence="4 5">
    <name type="scientific">Thiosulfatimonas sediminis</name>
    <dbReference type="NCBI Taxonomy" id="2675054"/>
    <lineage>
        <taxon>Bacteria</taxon>
        <taxon>Pseudomonadati</taxon>
        <taxon>Pseudomonadota</taxon>
        <taxon>Gammaproteobacteria</taxon>
        <taxon>Thiotrichales</taxon>
        <taxon>Piscirickettsiaceae</taxon>
        <taxon>Thiosulfatimonas</taxon>
    </lineage>
</organism>
<dbReference type="AlphaFoldDB" id="A0A6F8PVP6"/>
<dbReference type="SUPFAM" id="SSF56112">
    <property type="entry name" value="Protein kinase-like (PK-like)"/>
    <property type="match status" value="1"/>
</dbReference>
<dbReference type="Gene3D" id="3.60.40.10">
    <property type="entry name" value="PPM-type phosphatase domain"/>
    <property type="match status" value="1"/>
</dbReference>
<dbReference type="SMART" id="SM00332">
    <property type="entry name" value="PP2Cc"/>
    <property type="match status" value="1"/>
</dbReference>
<dbReference type="Gene3D" id="3.30.200.20">
    <property type="entry name" value="Phosphorylase Kinase, domain 1"/>
    <property type="match status" value="1"/>
</dbReference>
<evidence type="ECO:0000313" key="4">
    <source>
        <dbReference type="EMBL" id="BBP46195.1"/>
    </source>
</evidence>
<feature type="domain" description="Protein kinase" evidence="2">
    <location>
        <begin position="268"/>
        <end position="536"/>
    </location>
</feature>
<dbReference type="Gene3D" id="1.10.510.10">
    <property type="entry name" value="Transferase(Phosphotransferase) domain 1"/>
    <property type="match status" value="1"/>
</dbReference>
<keyword evidence="5" id="KW-1185">Reference proteome</keyword>
<keyword evidence="1" id="KW-1133">Transmembrane helix</keyword>
<dbReference type="GO" id="GO:0005524">
    <property type="term" value="F:ATP binding"/>
    <property type="evidence" value="ECO:0007669"/>
    <property type="project" value="InterPro"/>
</dbReference>
<name>A0A6F8PVP6_9GAMM</name>
<dbReference type="Proteomes" id="UP000501726">
    <property type="component" value="Chromosome"/>
</dbReference>
<dbReference type="SMART" id="SM00331">
    <property type="entry name" value="PP2C_SIG"/>
    <property type="match status" value="1"/>
</dbReference>
<accession>A0A6F8PVP6</accession>
<feature type="transmembrane region" description="Helical" evidence="1">
    <location>
        <begin position="551"/>
        <end position="571"/>
    </location>
</feature>
<dbReference type="PANTHER" id="PTHR44167:SF24">
    <property type="entry name" value="SERINE_THREONINE-PROTEIN KINASE CHK2"/>
    <property type="match status" value="1"/>
</dbReference>
<dbReference type="PROSITE" id="PS51746">
    <property type="entry name" value="PPM_2"/>
    <property type="match status" value="1"/>
</dbReference>
<evidence type="ECO:0000259" key="2">
    <source>
        <dbReference type="PROSITE" id="PS50011"/>
    </source>
</evidence>
<proteinExistence type="predicted"/>
<dbReference type="InterPro" id="IPR001932">
    <property type="entry name" value="PPM-type_phosphatase-like_dom"/>
</dbReference>
<reference evidence="5" key="1">
    <citation type="submission" date="2019-11" db="EMBL/GenBank/DDBJ databases">
        <title>Isolation and characterization of two novel species in the genus Thiomicrorhabdus.</title>
        <authorList>
            <person name="Mochizuki J."/>
            <person name="Kojima H."/>
            <person name="Fukui M."/>
        </authorList>
    </citation>
    <scope>NUCLEOTIDE SEQUENCE [LARGE SCALE GENOMIC DNA]</scope>
    <source>
        <strain evidence="5">aks77</strain>
    </source>
</reference>
<dbReference type="CDD" id="cd14014">
    <property type="entry name" value="STKc_PknB_like"/>
    <property type="match status" value="1"/>
</dbReference>
<gene>
    <name evidence="4" type="ORF">THMIRHAS_15680</name>
</gene>
<dbReference type="PANTHER" id="PTHR44167">
    <property type="entry name" value="OVARIAN-SPECIFIC SERINE/THREONINE-PROTEIN KINASE LOK-RELATED"/>
    <property type="match status" value="1"/>
</dbReference>
<evidence type="ECO:0000313" key="5">
    <source>
        <dbReference type="Proteomes" id="UP000501726"/>
    </source>
</evidence>
<protein>
    <submittedName>
        <fullName evidence="4">Protein kinase</fullName>
    </submittedName>
</protein>
<feature type="domain" description="PPM-type phosphatase" evidence="3">
    <location>
        <begin position="8"/>
        <end position="235"/>
    </location>
</feature>
<evidence type="ECO:0000256" key="1">
    <source>
        <dbReference type="SAM" id="Phobius"/>
    </source>
</evidence>
<keyword evidence="4" id="KW-0418">Kinase</keyword>
<dbReference type="EMBL" id="AP021889">
    <property type="protein sequence ID" value="BBP46195.1"/>
    <property type="molecule type" value="Genomic_DNA"/>
</dbReference>
<keyword evidence="1" id="KW-0812">Transmembrane</keyword>
<dbReference type="SMART" id="SM00220">
    <property type="entry name" value="S_TKc"/>
    <property type="match status" value="1"/>
</dbReference>
<sequence length="572" mass="64567">MANPLQLAIGFETTAGLKPENQDAVNYVLPEGQVLENKGAAAVLADGVSISEAARQASHTAVQSFLEDFYSTPETWSTKNACQQVITAINSWLYKQGSSEAVDLKGWVTTFDAIVFKSNTAYLFHVGDARIYRLRQGELQQLTKDHTAWMSKQRSYLSRALGVDTSLQIDFRTEIIEPGDVFLMTSDGVHEFVSEDQMTAILQSSLSETDRAKKLVALALSQQSADNLTAQVITVLKLPSQTEEELFQKLLALPLPPELEPGMKIDGYKIVQEISVTPRSQIYLAEDVETGQSLVLKTPSANYSDDPWYLDGFVREEWLGQKLKHPGLMKTYQRTRPKTFLYFTSEFIQGKTLSQWMHDNPQPSLDSVRELVKQMASALRALHRLDIIHQDLKPDNIMIDCSGRVKIIDFGAVHVASLAETATVLQRQHPEGTLNYTAPEYLLGEPGSNRSDMFSLVVITYQMLTGALPYKEKRINPFSLRRYQDLQYLSARQCRADLPEWLDLVLKKGCAPNPLQRFALLSEFTANLFKPDDVFLKKRDFKPLLERNPTAFWQGVSAFLLFLLVLQWFLLV</sequence>
<dbReference type="PROSITE" id="PS00108">
    <property type="entry name" value="PROTEIN_KINASE_ST"/>
    <property type="match status" value="1"/>
</dbReference>
<dbReference type="InterPro" id="IPR008271">
    <property type="entry name" value="Ser/Thr_kinase_AS"/>
</dbReference>
<keyword evidence="1" id="KW-0472">Membrane</keyword>